<reference evidence="2 3" key="1">
    <citation type="submission" date="2024-01" db="EMBL/GenBank/DDBJ databases">
        <title>The genomes of 5 underutilized Papilionoideae crops provide insights into root nodulation and disease resistanc.</title>
        <authorList>
            <person name="Jiang F."/>
        </authorList>
    </citation>
    <scope>NUCLEOTIDE SEQUENCE [LARGE SCALE GENOMIC DNA]</scope>
    <source>
        <strain evidence="2">DUOXIRENSHENG_FW03</strain>
        <tissue evidence="2">Leaves</tissue>
    </source>
</reference>
<feature type="transmembrane region" description="Helical" evidence="1">
    <location>
        <begin position="16"/>
        <end position="37"/>
    </location>
</feature>
<dbReference type="Proteomes" id="UP001386955">
    <property type="component" value="Unassembled WGS sequence"/>
</dbReference>
<keyword evidence="1" id="KW-0812">Transmembrane</keyword>
<dbReference type="AlphaFoldDB" id="A0AAN9SQ66"/>
<sequence>MVCLGAVFGCKRSNSFVAYLVSALVSVSIICVLRLLCYGLCRLLKRWRGDNPDSALEVQSRNTTTRHGQ</sequence>
<evidence type="ECO:0000256" key="1">
    <source>
        <dbReference type="SAM" id="Phobius"/>
    </source>
</evidence>
<evidence type="ECO:0000313" key="3">
    <source>
        <dbReference type="Proteomes" id="UP001386955"/>
    </source>
</evidence>
<organism evidence="2 3">
    <name type="scientific">Psophocarpus tetragonolobus</name>
    <name type="common">Winged bean</name>
    <name type="synonym">Dolichos tetragonolobus</name>
    <dbReference type="NCBI Taxonomy" id="3891"/>
    <lineage>
        <taxon>Eukaryota</taxon>
        <taxon>Viridiplantae</taxon>
        <taxon>Streptophyta</taxon>
        <taxon>Embryophyta</taxon>
        <taxon>Tracheophyta</taxon>
        <taxon>Spermatophyta</taxon>
        <taxon>Magnoliopsida</taxon>
        <taxon>eudicotyledons</taxon>
        <taxon>Gunneridae</taxon>
        <taxon>Pentapetalae</taxon>
        <taxon>rosids</taxon>
        <taxon>fabids</taxon>
        <taxon>Fabales</taxon>
        <taxon>Fabaceae</taxon>
        <taxon>Papilionoideae</taxon>
        <taxon>50 kb inversion clade</taxon>
        <taxon>NPAAA clade</taxon>
        <taxon>indigoferoid/millettioid clade</taxon>
        <taxon>Phaseoleae</taxon>
        <taxon>Psophocarpus</taxon>
    </lineage>
</organism>
<dbReference type="EMBL" id="JAYMYS010000003">
    <property type="protein sequence ID" value="KAK7402290.1"/>
    <property type="molecule type" value="Genomic_DNA"/>
</dbReference>
<keyword evidence="1" id="KW-1133">Transmembrane helix</keyword>
<proteinExistence type="predicted"/>
<protein>
    <submittedName>
        <fullName evidence="2">Uncharacterized protein</fullName>
    </submittedName>
</protein>
<name>A0AAN9SQ66_PSOTE</name>
<keyword evidence="1" id="KW-0472">Membrane</keyword>
<gene>
    <name evidence="2" type="ORF">VNO78_14438</name>
</gene>
<accession>A0AAN9SQ66</accession>
<comment type="caution">
    <text evidence="2">The sequence shown here is derived from an EMBL/GenBank/DDBJ whole genome shotgun (WGS) entry which is preliminary data.</text>
</comment>
<keyword evidence="3" id="KW-1185">Reference proteome</keyword>
<evidence type="ECO:0000313" key="2">
    <source>
        <dbReference type="EMBL" id="KAK7402290.1"/>
    </source>
</evidence>